<gene>
    <name evidence="1" type="ORF">UFOVP745_40</name>
</gene>
<name>A0A6J7X465_9CAUD</name>
<protein>
    <submittedName>
        <fullName evidence="1">Uncharacterized protein</fullName>
    </submittedName>
</protein>
<evidence type="ECO:0000313" key="1">
    <source>
        <dbReference type="EMBL" id="CAB5225600.1"/>
    </source>
</evidence>
<organism evidence="1">
    <name type="scientific">uncultured Caudovirales phage</name>
    <dbReference type="NCBI Taxonomy" id="2100421"/>
    <lineage>
        <taxon>Viruses</taxon>
        <taxon>Duplodnaviria</taxon>
        <taxon>Heunggongvirae</taxon>
        <taxon>Uroviricota</taxon>
        <taxon>Caudoviricetes</taxon>
        <taxon>Peduoviridae</taxon>
        <taxon>Maltschvirus</taxon>
        <taxon>Maltschvirus maltsch</taxon>
    </lineage>
</organism>
<sequence>MNTPEQTPAQLVQSHIDEIIRLAPVEPVPAYIMGALEYTLETIIGRSPEARKWIENRIEYAQKQPTPTATR</sequence>
<accession>A0A6J7X465</accession>
<proteinExistence type="predicted"/>
<dbReference type="EMBL" id="LR798348">
    <property type="protein sequence ID" value="CAB5225600.1"/>
    <property type="molecule type" value="Genomic_DNA"/>
</dbReference>
<reference evidence="1" key="1">
    <citation type="submission" date="2020-05" db="EMBL/GenBank/DDBJ databases">
        <authorList>
            <person name="Chiriac C."/>
            <person name="Salcher M."/>
            <person name="Ghai R."/>
            <person name="Kavagutti S V."/>
        </authorList>
    </citation>
    <scope>NUCLEOTIDE SEQUENCE</scope>
</reference>